<proteinExistence type="predicted"/>
<organism evidence="2 3">
    <name type="scientific">Coptotermes formosanus</name>
    <name type="common">Formosan subterranean termite</name>
    <dbReference type="NCBI Taxonomy" id="36987"/>
    <lineage>
        <taxon>Eukaryota</taxon>
        <taxon>Metazoa</taxon>
        <taxon>Ecdysozoa</taxon>
        <taxon>Arthropoda</taxon>
        <taxon>Hexapoda</taxon>
        <taxon>Insecta</taxon>
        <taxon>Pterygota</taxon>
        <taxon>Neoptera</taxon>
        <taxon>Polyneoptera</taxon>
        <taxon>Dictyoptera</taxon>
        <taxon>Blattodea</taxon>
        <taxon>Blattoidea</taxon>
        <taxon>Termitoidae</taxon>
        <taxon>Rhinotermitidae</taxon>
        <taxon>Coptotermes</taxon>
    </lineage>
</organism>
<feature type="compositionally biased region" description="Basic residues" evidence="1">
    <location>
        <begin position="72"/>
        <end position="86"/>
    </location>
</feature>
<feature type="region of interest" description="Disordered" evidence="1">
    <location>
        <begin position="70"/>
        <end position="89"/>
    </location>
</feature>
<feature type="non-terminal residue" evidence="2">
    <location>
        <position position="1"/>
    </location>
</feature>
<dbReference type="OrthoDB" id="425619at2759"/>
<accession>A0A6L2PAW2</accession>
<evidence type="ECO:0000313" key="3">
    <source>
        <dbReference type="Proteomes" id="UP000502823"/>
    </source>
</evidence>
<dbReference type="AlphaFoldDB" id="A0A6L2PAW2"/>
<keyword evidence="3" id="KW-1185">Reference proteome</keyword>
<reference evidence="3" key="1">
    <citation type="submission" date="2020-01" db="EMBL/GenBank/DDBJ databases">
        <title>Draft genome sequence of the Termite Coptotermes fromosanus.</title>
        <authorList>
            <person name="Itakura S."/>
            <person name="Yosikawa Y."/>
            <person name="Umezawa K."/>
        </authorList>
    </citation>
    <scope>NUCLEOTIDE SEQUENCE [LARGE SCALE GENOMIC DNA]</scope>
</reference>
<sequence length="160" mass="18072">KRAELIPHIKSRLNNTVASATGFTPTELIFGGKGSNVFEKFLSEAPEDKPLSEDLKTKIAKAYEKMKEKLNARKKKKRKGNTHWKPKLNDKVLLRTHPVSEATAGITAKFFRPYQGPYVITKIIPPSTLELAEENGHIRGQFNRKLLKYKEATRGAEVTN</sequence>
<dbReference type="EMBL" id="BLKM01009832">
    <property type="protein sequence ID" value="GFG28292.1"/>
    <property type="molecule type" value="Genomic_DNA"/>
</dbReference>
<protein>
    <submittedName>
        <fullName evidence="2">Uncharacterized protein</fullName>
    </submittedName>
</protein>
<evidence type="ECO:0000313" key="2">
    <source>
        <dbReference type="EMBL" id="GFG28292.1"/>
    </source>
</evidence>
<dbReference type="Proteomes" id="UP000502823">
    <property type="component" value="Unassembled WGS sequence"/>
</dbReference>
<name>A0A6L2PAW2_COPFO</name>
<dbReference type="InParanoid" id="A0A6L2PAW2"/>
<gene>
    <name evidence="2" type="ORF">Cfor_11309</name>
</gene>
<evidence type="ECO:0000256" key="1">
    <source>
        <dbReference type="SAM" id="MobiDB-lite"/>
    </source>
</evidence>
<comment type="caution">
    <text evidence="2">The sequence shown here is derived from an EMBL/GenBank/DDBJ whole genome shotgun (WGS) entry which is preliminary data.</text>
</comment>